<evidence type="ECO:0000256" key="8">
    <source>
        <dbReference type="ARBA" id="ARBA00023201"/>
    </source>
</evidence>
<evidence type="ECO:0000313" key="14">
    <source>
        <dbReference type="Proteomes" id="UP000664859"/>
    </source>
</evidence>
<feature type="transmembrane region" description="Helical" evidence="11">
    <location>
        <begin position="141"/>
        <end position="163"/>
    </location>
</feature>
<comment type="caution">
    <text evidence="13">The sequence shown here is derived from an EMBL/GenBank/DDBJ whole genome shotgun (WGS) entry which is preliminary data.</text>
</comment>
<feature type="transmembrane region" description="Helical" evidence="11">
    <location>
        <begin position="213"/>
        <end position="236"/>
    </location>
</feature>
<feature type="region of interest" description="Disordered" evidence="10">
    <location>
        <begin position="525"/>
        <end position="585"/>
    </location>
</feature>
<dbReference type="InterPro" id="IPR006153">
    <property type="entry name" value="Cation/H_exchanger_TM"/>
</dbReference>
<dbReference type="PANTHER" id="PTHR10110:SF187">
    <property type="entry name" value="SODIUM_HYDROGEN EXCHANGER"/>
    <property type="match status" value="1"/>
</dbReference>
<feature type="transmembrane region" description="Helical" evidence="11">
    <location>
        <begin position="74"/>
        <end position="91"/>
    </location>
</feature>
<evidence type="ECO:0000256" key="3">
    <source>
        <dbReference type="ARBA" id="ARBA00022692"/>
    </source>
</evidence>
<evidence type="ECO:0000256" key="7">
    <source>
        <dbReference type="ARBA" id="ARBA00023136"/>
    </source>
</evidence>
<keyword evidence="8 9" id="KW-0739">Sodium transport</keyword>
<keyword evidence="3 9" id="KW-0812">Transmembrane</keyword>
<feature type="transmembrane region" description="Helical" evidence="11">
    <location>
        <begin position="396"/>
        <end position="416"/>
    </location>
</feature>
<feature type="compositionally biased region" description="Low complexity" evidence="10">
    <location>
        <begin position="567"/>
        <end position="585"/>
    </location>
</feature>
<feature type="transmembrane region" description="Helical" evidence="11">
    <location>
        <begin position="6"/>
        <end position="30"/>
    </location>
</feature>
<dbReference type="PRINTS" id="PR01084">
    <property type="entry name" value="NAHEXCHNGR"/>
</dbReference>
<feature type="transmembrane region" description="Helical" evidence="11">
    <location>
        <begin position="270"/>
        <end position="288"/>
    </location>
</feature>
<evidence type="ECO:0000256" key="4">
    <source>
        <dbReference type="ARBA" id="ARBA00022989"/>
    </source>
</evidence>
<dbReference type="PANTHER" id="PTHR10110">
    <property type="entry name" value="SODIUM/HYDROGEN EXCHANGER"/>
    <property type="match status" value="1"/>
</dbReference>
<evidence type="ECO:0000259" key="12">
    <source>
        <dbReference type="Pfam" id="PF00999"/>
    </source>
</evidence>
<feature type="domain" description="Cation/H+ exchanger transmembrane" evidence="12">
    <location>
        <begin position="24"/>
        <end position="421"/>
    </location>
</feature>
<evidence type="ECO:0000256" key="5">
    <source>
        <dbReference type="ARBA" id="ARBA00023053"/>
    </source>
</evidence>
<feature type="transmembrane region" description="Helical" evidence="11">
    <location>
        <begin position="300"/>
        <end position="319"/>
    </location>
</feature>
<dbReference type="GO" id="GO:0005886">
    <property type="term" value="C:plasma membrane"/>
    <property type="evidence" value="ECO:0007669"/>
    <property type="project" value="TreeGrafter"/>
</dbReference>
<keyword evidence="4 11" id="KW-1133">Transmembrane helix</keyword>
<dbReference type="NCBIfam" id="TIGR00840">
    <property type="entry name" value="b_cpa1"/>
    <property type="match status" value="1"/>
</dbReference>
<feature type="transmembrane region" description="Helical" evidence="11">
    <location>
        <begin position="248"/>
        <end position="264"/>
    </location>
</feature>
<keyword evidence="7 11" id="KW-0472">Membrane</keyword>
<feature type="transmembrane region" description="Helical" evidence="11">
    <location>
        <begin position="42"/>
        <end position="59"/>
    </location>
</feature>
<dbReference type="GO" id="GO:0015385">
    <property type="term" value="F:sodium:proton antiporter activity"/>
    <property type="evidence" value="ECO:0007669"/>
    <property type="project" value="InterPro"/>
</dbReference>
<dbReference type="OrthoDB" id="196264at2759"/>
<dbReference type="GO" id="GO:0098719">
    <property type="term" value="P:sodium ion import across plasma membrane"/>
    <property type="evidence" value="ECO:0007669"/>
    <property type="project" value="TreeGrafter"/>
</dbReference>
<dbReference type="Proteomes" id="UP000664859">
    <property type="component" value="Unassembled WGS sequence"/>
</dbReference>
<evidence type="ECO:0000256" key="1">
    <source>
        <dbReference type="ARBA" id="ARBA00004141"/>
    </source>
</evidence>
<evidence type="ECO:0000256" key="9">
    <source>
        <dbReference type="RuleBase" id="RU003722"/>
    </source>
</evidence>
<comment type="subcellular location">
    <subcellularLocation>
        <location evidence="1">Membrane</location>
        <topology evidence="1">Multi-pass membrane protein</topology>
    </subcellularLocation>
</comment>
<dbReference type="InterPro" id="IPR018422">
    <property type="entry name" value="Cation/H_exchanger_CPA1"/>
</dbReference>
<keyword evidence="2 9" id="KW-0813">Transport</keyword>
<dbReference type="InterPro" id="IPR004709">
    <property type="entry name" value="NaH_exchanger"/>
</dbReference>
<dbReference type="Gene3D" id="6.10.140.1330">
    <property type="match status" value="1"/>
</dbReference>
<comment type="similarity">
    <text evidence="9">Belongs to the monovalent cation:proton antiporter 1 (CPA1) transporter (TC 2.A.36) family.</text>
</comment>
<feature type="transmembrane region" description="Helical" evidence="11">
    <location>
        <begin position="170"/>
        <end position="193"/>
    </location>
</feature>
<dbReference type="EMBL" id="JAFCMP010000522">
    <property type="protein sequence ID" value="KAG5177712.1"/>
    <property type="molecule type" value="Genomic_DNA"/>
</dbReference>
<evidence type="ECO:0000256" key="11">
    <source>
        <dbReference type="SAM" id="Phobius"/>
    </source>
</evidence>
<feature type="transmembrane region" description="Helical" evidence="11">
    <location>
        <begin position="331"/>
        <end position="358"/>
    </location>
</feature>
<keyword evidence="9" id="KW-0050">Antiport</keyword>
<keyword evidence="6 9" id="KW-0406">Ion transport</keyword>
<evidence type="ECO:0000313" key="13">
    <source>
        <dbReference type="EMBL" id="KAG5177712.1"/>
    </source>
</evidence>
<evidence type="ECO:0000256" key="2">
    <source>
        <dbReference type="ARBA" id="ARBA00022448"/>
    </source>
</evidence>
<dbReference type="GO" id="GO:0015386">
    <property type="term" value="F:potassium:proton antiporter activity"/>
    <property type="evidence" value="ECO:0007669"/>
    <property type="project" value="TreeGrafter"/>
</dbReference>
<name>A0A835YPM8_9STRA</name>
<dbReference type="GO" id="GO:0051453">
    <property type="term" value="P:regulation of intracellular pH"/>
    <property type="evidence" value="ECO:0007669"/>
    <property type="project" value="TreeGrafter"/>
</dbReference>
<feature type="region of interest" description="Disordered" evidence="10">
    <location>
        <begin position="430"/>
        <end position="504"/>
    </location>
</feature>
<evidence type="ECO:0000256" key="10">
    <source>
        <dbReference type="SAM" id="MobiDB-lite"/>
    </source>
</evidence>
<evidence type="ECO:0000256" key="6">
    <source>
        <dbReference type="ARBA" id="ARBA00023065"/>
    </source>
</evidence>
<dbReference type="AlphaFoldDB" id="A0A835YPM8"/>
<reference evidence="13" key="1">
    <citation type="submission" date="2021-02" db="EMBL/GenBank/DDBJ databases">
        <title>First Annotated Genome of the Yellow-green Alga Tribonema minus.</title>
        <authorList>
            <person name="Mahan K.M."/>
        </authorList>
    </citation>
    <scope>NUCLEOTIDE SEQUENCE</scope>
    <source>
        <strain evidence="13">UTEX B ZZ1240</strain>
    </source>
</reference>
<feature type="compositionally biased region" description="Basic residues" evidence="10">
    <location>
        <begin position="539"/>
        <end position="548"/>
    </location>
</feature>
<sequence>MDEAAHQFGALNTLLLVVLLGLCILSAYLIKRNKLYFLPESAAAILVGMLVGGTARLLYPTKDELDFLSLNTEMFFFVLLPVIIFEAGYTVQKQHFFSNLGTIMLFAVFGTLVSTFIVGYLTYLGAAAGLLSVDASKPMELLMFGALISAVDPVATLSIMGSAEVKCDPLLYSLVFGESVLNDAVSIVLFHTFLHERMRSEVYTAMTLPATLLNFVGVSLGSLSVGALIALSCSFVFKHTRIRDYPKFEISLLFLFAYGCYAFAEAINMSGIMALFFNGLILSHYNTYNLSSTAQVTAESIFESMATLSEFFVYIYMGMGVFTGRFKGWDPLFVVLAVVFCLVARMFNTFPFSFLANLWRKQKITGGMQVVMWFSGLRGAIAFALSQSMPGPSKDVYASTTLMVVLITTLVCGGLTEPLLTRMKVKLQPATPTSTSHSAARPPSAINNGSDYDADEEGLVDSPGGVRGSSARASLLRKQDGGLHESGHSSSSREGSRHGGRWQRASMSAATGLWQRVDVKFLQPLFGGPSSEPVDRRQSSGRRHRHRAATPAMPLSPVTIEMGLAQRPTPSTTSTSRSPRQMPNR</sequence>
<feature type="transmembrane region" description="Helical" evidence="11">
    <location>
        <begin position="103"/>
        <end position="121"/>
    </location>
</feature>
<gene>
    <name evidence="13" type="ORF">JKP88DRAFT_270650</name>
</gene>
<protein>
    <recommendedName>
        <fullName evidence="9">Sodium/hydrogen exchanger</fullName>
    </recommendedName>
</protein>
<keyword evidence="14" id="KW-1185">Reference proteome</keyword>
<keyword evidence="5" id="KW-0915">Sodium</keyword>
<accession>A0A835YPM8</accession>
<feature type="transmembrane region" description="Helical" evidence="11">
    <location>
        <begin position="370"/>
        <end position="390"/>
    </location>
</feature>
<proteinExistence type="inferred from homology"/>
<organism evidence="13 14">
    <name type="scientific">Tribonema minus</name>
    <dbReference type="NCBI Taxonomy" id="303371"/>
    <lineage>
        <taxon>Eukaryota</taxon>
        <taxon>Sar</taxon>
        <taxon>Stramenopiles</taxon>
        <taxon>Ochrophyta</taxon>
        <taxon>PX clade</taxon>
        <taxon>Xanthophyceae</taxon>
        <taxon>Tribonematales</taxon>
        <taxon>Tribonemataceae</taxon>
        <taxon>Tribonema</taxon>
    </lineage>
</organism>
<dbReference type="Pfam" id="PF00999">
    <property type="entry name" value="Na_H_Exchanger"/>
    <property type="match status" value="1"/>
</dbReference>
<feature type="compositionally biased region" description="Basic and acidic residues" evidence="10">
    <location>
        <begin position="477"/>
        <end position="487"/>
    </location>
</feature>